<keyword evidence="1" id="KW-1015">Disulfide bond</keyword>
<dbReference type="Gene3D" id="2.170.140.10">
    <property type="entry name" value="Chitin binding domain"/>
    <property type="match status" value="2"/>
</dbReference>
<dbReference type="InterPro" id="IPR008983">
    <property type="entry name" value="Tumour_necrosis_fac-like_dom"/>
</dbReference>
<reference evidence="3 4" key="1">
    <citation type="submission" date="2020-08" db="EMBL/GenBank/DDBJ databases">
        <authorList>
            <person name="Hejnol A."/>
        </authorList>
    </citation>
    <scope>NUCLEOTIDE SEQUENCE [LARGE SCALE GENOMIC DNA]</scope>
</reference>
<evidence type="ECO:0000259" key="2">
    <source>
        <dbReference type="PROSITE" id="PS50940"/>
    </source>
</evidence>
<dbReference type="Proteomes" id="UP000549394">
    <property type="component" value="Unassembled WGS sequence"/>
</dbReference>
<dbReference type="PANTHER" id="PTHR16311">
    <property type="entry name" value="THROMBOSPONDIN TYPE I DOMAIN-CONTAINING 1"/>
    <property type="match status" value="1"/>
</dbReference>
<comment type="caution">
    <text evidence="3">The sequence shown here is derived from an EMBL/GenBank/DDBJ whole genome shotgun (WGS) entry which is preliminary data.</text>
</comment>
<dbReference type="AlphaFoldDB" id="A0A7I8VZB0"/>
<dbReference type="GO" id="GO:0008061">
    <property type="term" value="F:chitin binding"/>
    <property type="evidence" value="ECO:0007669"/>
    <property type="project" value="InterPro"/>
</dbReference>
<sequence>MVRGSNLAFDSQLMGFYLRVSSNQKGEIMLIAHTKTSGHPIEYARQKYFKCQNGDTASRAQVSGMYIWIISDKVQSQTCRSSQYQYSIEGDEEIIIGISPYNFNDKTSSAFMSPLIPEEHLNLGIHSYKMIDSICKLGGLTEPERYSTCDNLNSDGYEQKFLYQIFEPANSTVQVEIRGMNFSCSLSNTEPYVMVYVKAYTQYFNQNDLWSGEFLICTLNDHNGKCSYICNCVFCLFFAIVYSEFKCPIDSESKPIDGTFGDPNYCEVYYQCINGIAHLQVCPIGFHYKFIFQDCRYVICIDSRISDCQSSSSLIDDDLNVDLKSLNDADECSPNKNETVANSVDCRSYYNCVNGVAWPQRCPTGYYFTPIIKNCNVKLCVPFEEANCAIPGGWSEWSEWSDCKPACGQQRHRTRVRECNNPPASNGGLECQGNSIDVDQCESNDCNDGDTPAFMVSLLNNEIVGSGRMNWTQVVINQKNLFNEIDNSLNIQKSGMYVMSVTAHMDQSSKVDITLEGTGRKIGLSKLYNVSVETITRCGIFTLTSLHRPNIVQNQPFSNLVGSLNGTETSWSGFYYKTDNYLSAARDSPTTHSGHSSINLPIVTARKGFEINGNNFIAMNEGLYFISYGSATMRKVASIIKLHIASFVHYLRMASNRDVPYAYSVNFIRRVEIHDVFGLQRHQDTQYSDSNLQIHLNAFKLNESFPIFSIISTRERCSGQFFTFGFNALPYVDNMNGWIPNRQSYKIPTSGTYFVTFNLPNKSMSEELEVYIDVNGNQKTRVVKASIHYDFYSGYAFTGVLMKLSQNDELKLMFKGCTAQHTLFSSLTIIFVP</sequence>
<dbReference type="FunFam" id="2.20.100.10:FF:000002">
    <property type="entry name" value="Unc-5 netrin receptor C"/>
    <property type="match status" value="1"/>
</dbReference>
<accession>A0A7I8VZB0</accession>
<dbReference type="SMART" id="SM00494">
    <property type="entry name" value="ChtBD2"/>
    <property type="match status" value="2"/>
</dbReference>
<name>A0A7I8VZB0_9ANNE</name>
<dbReference type="PROSITE" id="PS50940">
    <property type="entry name" value="CHIT_BIND_II"/>
    <property type="match status" value="2"/>
</dbReference>
<dbReference type="GO" id="GO:0071944">
    <property type="term" value="C:cell periphery"/>
    <property type="evidence" value="ECO:0007669"/>
    <property type="project" value="TreeGrafter"/>
</dbReference>
<dbReference type="PANTHER" id="PTHR16311:SF3">
    <property type="entry name" value="THROMBOSPONDIN TYPE-1 DOMAIN-CONTAINING PROTEIN 1"/>
    <property type="match status" value="1"/>
</dbReference>
<dbReference type="SMART" id="SM00209">
    <property type="entry name" value="TSP1"/>
    <property type="match status" value="1"/>
</dbReference>
<feature type="domain" description="Chitin-binding type-2" evidence="2">
    <location>
        <begin position="244"/>
        <end position="295"/>
    </location>
</feature>
<dbReference type="Gene3D" id="2.60.120.40">
    <property type="match status" value="1"/>
</dbReference>
<dbReference type="InterPro" id="IPR000884">
    <property type="entry name" value="TSP1_rpt"/>
</dbReference>
<proteinExistence type="predicted"/>
<feature type="domain" description="Chitin-binding type-2" evidence="2">
    <location>
        <begin position="329"/>
        <end position="376"/>
    </location>
</feature>
<dbReference type="InterPro" id="IPR036508">
    <property type="entry name" value="Chitin-bd_dom_sf"/>
</dbReference>
<organism evidence="3 4">
    <name type="scientific">Dimorphilus gyrociliatus</name>
    <dbReference type="NCBI Taxonomy" id="2664684"/>
    <lineage>
        <taxon>Eukaryota</taxon>
        <taxon>Metazoa</taxon>
        <taxon>Spiralia</taxon>
        <taxon>Lophotrochozoa</taxon>
        <taxon>Annelida</taxon>
        <taxon>Polychaeta</taxon>
        <taxon>Polychaeta incertae sedis</taxon>
        <taxon>Dinophilidae</taxon>
        <taxon>Dimorphilus</taxon>
    </lineage>
</organism>
<dbReference type="PROSITE" id="PS50092">
    <property type="entry name" value="TSP1"/>
    <property type="match status" value="1"/>
</dbReference>
<dbReference type="SUPFAM" id="SSF82895">
    <property type="entry name" value="TSP-1 type 1 repeat"/>
    <property type="match status" value="1"/>
</dbReference>
<evidence type="ECO:0000313" key="4">
    <source>
        <dbReference type="Proteomes" id="UP000549394"/>
    </source>
</evidence>
<dbReference type="OrthoDB" id="6071428at2759"/>
<dbReference type="Pfam" id="PF00090">
    <property type="entry name" value="TSP_1"/>
    <property type="match status" value="1"/>
</dbReference>
<dbReference type="Gene3D" id="2.20.100.10">
    <property type="entry name" value="Thrombospondin type-1 (TSP1) repeat"/>
    <property type="match status" value="1"/>
</dbReference>
<dbReference type="SUPFAM" id="SSF57625">
    <property type="entry name" value="Invertebrate chitin-binding proteins"/>
    <property type="match status" value="2"/>
</dbReference>
<dbReference type="GO" id="GO:0005576">
    <property type="term" value="C:extracellular region"/>
    <property type="evidence" value="ECO:0007669"/>
    <property type="project" value="InterPro"/>
</dbReference>
<dbReference type="Pfam" id="PF01607">
    <property type="entry name" value="CBM_14"/>
    <property type="match status" value="2"/>
</dbReference>
<keyword evidence="4" id="KW-1185">Reference proteome</keyword>
<gene>
    <name evidence="3" type="ORF">DGYR_LOCUS9122</name>
</gene>
<dbReference type="InterPro" id="IPR038877">
    <property type="entry name" value="THSD1"/>
</dbReference>
<evidence type="ECO:0000256" key="1">
    <source>
        <dbReference type="ARBA" id="ARBA00023157"/>
    </source>
</evidence>
<dbReference type="EMBL" id="CAJFCJ010000014">
    <property type="protein sequence ID" value="CAD5121129.1"/>
    <property type="molecule type" value="Genomic_DNA"/>
</dbReference>
<dbReference type="InterPro" id="IPR036383">
    <property type="entry name" value="TSP1_rpt_sf"/>
</dbReference>
<evidence type="ECO:0000313" key="3">
    <source>
        <dbReference type="EMBL" id="CAD5121129.1"/>
    </source>
</evidence>
<dbReference type="InterPro" id="IPR002557">
    <property type="entry name" value="Chitin-bd_dom"/>
</dbReference>
<protein>
    <submittedName>
        <fullName evidence="3">DgyrCDS9668</fullName>
    </submittedName>
</protein>